<dbReference type="PROSITE" id="PS51186">
    <property type="entry name" value="GNAT"/>
    <property type="match status" value="1"/>
</dbReference>
<protein>
    <submittedName>
        <fullName evidence="2">N-acetyltransferase</fullName>
    </submittedName>
</protein>
<dbReference type="InterPro" id="IPR016181">
    <property type="entry name" value="Acyl_CoA_acyltransferase"/>
</dbReference>
<dbReference type="Gene3D" id="3.40.630.30">
    <property type="match status" value="1"/>
</dbReference>
<proteinExistence type="predicted"/>
<dbReference type="GO" id="GO:1990189">
    <property type="term" value="F:protein N-terminal-serine acetyltransferase activity"/>
    <property type="evidence" value="ECO:0007669"/>
    <property type="project" value="TreeGrafter"/>
</dbReference>
<dbReference type="EMBL" id="DQID01000209">
    <property type="protein sequence ID" value="HCT14727.1"/>
    <property type="molecule type" value="Genomic_DNA"/>
</dbReference>
<organism evidence="2 3">
    <name type="scientific">Corynebacterium nuruki</name>
    <dbReference type="NCBI Taxonomy" id="1032851"/>
    <lineage>
        <taxon>Bacteria</taxon>
        <taxon>Bacillati</taxon>
        <taxon>Actinomycetota</taxon>
        <taxon>Actinomycetes</taxon>
        <taxon>Mycobacteriales</taxon>
        <taxon>Corynebacteriaceae</taxon>
        <taxon>Corynebacterium</taxon>
    </lineage>
</organism>
<dbReference type="RefSeq" id="WP_273051969.1">
    <property type="nucleotide sequence ID" value="NZ_DAITTW010000068.1"/>
</dbReference>
<dbReference type="Pfam" id="PF13302">
    <property type="entry name" value="Acetyltransf_3"/>
    <property type="match status" value="1"/>
</dbReference>
<keyword evidence="2" id="KW-0808">Transferase</keyword>
<dbReference type="AlphaFoldDB" id="A0A3D4T0D0"/>
<name>A0A3D4T0D0_9CORY</name>
<evidence type="ECO:0000313" key="2">
    <source>
        <dbReference type="EMBL" id="HCT14727.1"/>
    </source>
</evidence>
<sequence length="192" mass="21076">MTDFRWPLPTADVWGQLPDGSELRLRSPVNADIAGLVAHGQDAVSQRWTHIPDNYTRAHAVDFLRAVAHAPGTMFWIIDDPDLPGDFGGTFEVRLVDRFAATVELGYACAPHLRGRGIVTAAVRTVTEFLFDYGVHRVQIRANPANGASCRVALSAGYRREGTARDAELLHGEWNDLDTFSRLVTDPPPDAG</sequence>
<gene>
    <name evidence="2" type="ORF">DIW82_08045</name>
</gene>
<dbReference type="GO" id="GO:0008999">
    <property type="term" value="F:protein-N-terminal-alanine acetyltransferase activity"/>
    <property type="evidence" value="ECO:0007669"/>
    <property type="project" value="TreeGrafter"/>
</dbReference>
<dbReference type="PANTHER" id="PTHR43441:SF10">
    <property type="entry name" value="ACETYLTRANSFERASE"/>
    <property type="match status" value="1"/>
</dbReference>
<comment type="caution">
    <text evidence="2">The sequence shown here is derived from an EMBL/GenBank/DDBJ whole genome shotgun (WGS) entry which is preliminary data.</text>
</comment>
<reference evidence="2 3" key="1">
    <citation type="journal article" date="2018" name="Nat. Biotechnol.">
        <title>A standardized bacterial taxonomy based on genome phylogeny substantially revises the tree of life.</title>
        <authorList>
            <person name="Parks D.H."/>
            <person name="Chuvochina M."/>
            <person name="Waite D.W."/>
            <person name="Rinke C."/>
            <person name="Skarshewski A."/>
            <person name="Chaumeil P.A."/>
            <person name="Hugenholtz P."/>
        </authorList>
    </citation>
    <scope>NUCLEOTIDE SEQUENCE [LARGE SCALE GENOMIC DNA]</scope>
    <source>
        <strain evidence="2">UBA11247</strain>
    </source>
</reference>
<dbReference type="GO" id="GO:0005737">
    <property type="term" value="C:cytoplasm"/>
    <property type="evidence" value="ECO:0007669"/>
    <property type="project" value="TreeGrafter"/>
</dbReference>
<dbReference type="InterPro" id="IPR051908">
    <property type="entry name" value="Ribosomal_N-acetyltransferase"/>
</dbReference>
<evidence type="ECO:0000313" key="3">
    <source>
        <dbReference type="Proteomes" id="UP000261739"/>
    </source>
</evidence>
<evidence type="ECO:0000259" key="1">
    <source>
        <dbReference type="PROSITE" id="PS51186"/>
    </source>
</evidence>
<dbReference type="STRING" id="863239.GCA_000213935_01688"/>
<dbReference type="PANTHER" id="PTHR43441">
    <property type="entry name" value="RIBOSOMAL-PROTEIN-SERINE ACETYLTRANSFERASE"/>
    <property type="match status" value="1"/>
</dbReference>
<accession>A0A3D4T0D0</accession>
<dbReference type="SUPFAM" id="SSF55729">
    <property type="entry name" value="Acyl-CoA N-acyltransferases (Nat)"/>
    <property type="match status" value="1"/>
</dbReference>
<dbReference type="Proteomes" id="UP000261739">
    <property type="component" value="Unassembled WGS sequence"/>
</dbReference>
<feature type="domain" description="N-acetyltransferase" evidence="1">
    <location>
        <begin position="21"/>
        <end position="179"/>
    </location>
</feature>
<dbReference type="InterPro" id="IPR000182">
    <property type="entry name" value="GNAT_dom"/>
</dbReference>